<dbReference type="PANTHER" id="PTHR43028">
    <property type="entry name" value="3'(2'),5'-BISPHOSPHATE NUCLEOTIDASE 1"/>
    <property type="match status" value="1"/>
</dbReference>
<dbReference type="Gene3D" id="3.30.540.10">
    <property type="entry name" value="Fructose-1,6-Bisphosphatase, subunit A, domain 1"/>
    <property type="match status" value="1"/>
</dbReference>
<feature type="binding site" evidence="11">
    <location>
        <position position="116"/>
    </location>
    <ligand>
        <name>Mg(2+)</name>
        <dbReference type="ChEBI" id="CHEBI:18420"/>
        <label>1</label>
        <note>catalytic</note>
    </ligand>
</feature>
<feature type="binding site" evidence="11">
    <location>
        <position position="115"/>
    </location>
    <ligand>
        <name>Mg(2+)</name>
        <dbReference type="ChEBI" id="CHEBI:18420"/>
        <label>1</label>
        <note>catalytic</note>
    </ligand>
</feature>
<dbReference type="EC" id="3.1.3.7" evidence="3"/>
<keyword evidence="5" id="KW-0378">Hydrolase</keyword>
<keyword evidence="13" id="KW-1185">Reference proteome</keyword>
<dbReference type="EMBL" id="AJWJ01000256">
    <property type="protein sequence ID" value="KAF2072702.1"/>
    <property type="molecule type" value="Genomic_DNA"/>
</dbReference>
<evidence type="ECO:0000256" key="1">
    <source>
        <dbReference type="ARBA" id="ARBA00001946"/>
    </source>
</evidence>
<dbReference type="Pfam" id="PF00459">
    <property type="entry name" value="Inositol_P"/>
    <property type="match status" value="1"/>
</dbReference>
<evidence type="ECO:0000256" key="6">
    <source>
        <dbReference type="ARBA" id="ARBA00022842"/>
    </source>
</evidence>
<dbReference type="GO" id="GO:0005737">
    <property type="term" value="C:cytoplasm"/>
    <property type="evidence" value="ECO:0007669"/>
    <property type="project" value="UniProtKB-ARBA"/>
</dbReference>
<dbReference type="InterPro" id="IPR020550">
    <property type="entry name" value="Inositol_monophosphatase_CS"/>
</dbReference>
<feature type="binding site" evidence="11">
    <location>
        <position position="113"/>
    </location>
    <ligand>
        <name>Mg(2+)</name>
        <dbReference type="ChEBI" id="CHEBI:18420"/>
        <label>1</label>
        <note>catalytic</note>
    </ligand>
</feature>
<evidence type="ECO:0000256" key="8">
    <source>
        <dbReference type="ARBA" id="ARBA00041815"/>
    </source>
</evidence>
<dbReference type="Proteomes" id="UP000695562">
    <property type="component" value="Unassembled WGS sequence"/>
</dbReference>
<dbReference type="InterPro" id="IPR050725">
    <property type="entry name" value="CysQ/Inositol_MonoPase"/>
</dbReference>
<accession>A0A8J4PSI1</accession>
<sequence length="305" mass="33656">MSNNINLLELVSACIDLAEQSGDIIRDVFKSGSLGVQMKAEDDPMTKADLLSQQHIIGGLNNVFKDLIIVGEESCEIPPSTTIPNIHKLDTQKDNLPQQFQSLDPKDLIIFIDPLDATREFTLGRVHCVMTLIGISFKGKPIAGVIYQPFVDKEGHESTREESDKWTGRTVWAIVGMPVESVQDKRAPEDKDKVIIVTTASHYTQKIEESIKKINPDKVIKTGGAGYKTLMVIENRADVYVFPSVGSKLWDICAPHAILLAVGGTLTDPFGKDILYSTDPSLIENKNGIVITTGNHKKYIDLLNK</sequence>
<dbReference type="EC" id="3.1.3.57" evidence="9"/>
<protein>
    <recommendedName>
        <fullName evidence="7">3'(2'),5'-bisphosphate nucleotidase 1</fullName>
        <ecNumber evidence="9">3.1.3.57</ecNumber>
        <ecNumber evidence="3">3.1.3.7</ecNumber>
    </recommendedName>
    <alternativeName>
        <fullName evidence="8">Bisphosphate 3'-nucleotidase 1</fullName>
    </alternativeName>
    <alternativeName>
        <fullName evidence="10">Inositol-polyphosphate 1-phosphatase</fullName>
    </alternativeName>
</protein>
<dbReference type="AlphaFoldDB" id="A0A8J4PSI1"/>
<organism evidence="12 13">
    <name type="scientific">Polysphondylium violaceum</name>
    <dbReference type="NCBI Taxonomy" id="133409"/>
    <lineage>
        <taxon>Eukaryota</taxon>
        <taxon>Amoebozoa</taxon>
        <taxon>Evosea</taxon>
        <taxon>Eumycetozoa</taxon>
        <taxon>Dictyostelia</taxon>
        <taxon>Dictyosteliales</taxon>
        <taxon>Dictyosteliaceae</taxon>
        <taxon>Polysphondylium</taxon>
    </lineage>
</organism>
<dbReference type="GO" id="GO:0046854">
    <property type="term" value="P:phosphatidylinositol phosphate biosynthetic process"/>
    <property type="evidence" value="ECO:0007669"/>
    <property type="project" value="InterPro"/>
</dbReference>
<name>A0A8J4PSI1_9MYCE</name>
<evidence type="ECO:0000256" key="9">
    <source>
        <dbReference type="ARBA" id="ARBA00044519"/>
    </source>
</evidence>
<dbReference type="PROSITE" id="PS00630">
    <property type="entry name" value="IMP_2"/>
    <property type="match status" value="1"/>
</dbReference>
<dbReference type="FunFam" id="3.30.540.10:FF:000012">
    <property type="entry name" value="Blast:Putative inositol monophosphatase 3"/>
    <property type="match status" value="1"/>
</dbReference>
<evidence type="ECO:0000256" key="5">
    <source>
        <dbReference type="ARBA" id="ARBA00022801"/>
    </source>
</evidence>
<evidence type="ECO:0000256" key="7">
    <source>
        <dbReference type="ARBA" id="ARBA00040342"/>
    </source>
</evidence>
<comment type="similarity">
    <text evidence="2">Belongs to the inositol monophosphatase superfamily.</text>
</comment>
<dbReference type="Gene3D" id="3.40.190.80">
    <property type="match status" value="1"/>
</dbReference>
<comment type="caution">
    <text evidence="12">The sequence shown here is derived from an EMBL/GenBank/DDBJ whole genome shotgun (WGS) entry which is preliminary data.</text>
</comment>
<dbReference type="OrthoDB" id="411145at2759"/>
<dbReference type="SUPFAM" id="SSF56655">
    <property type="entry name" value="Carbohydrate phosphatase"/>
    <property type="match status" value="1"/>
</dbReference>
<dbReference type="CDD" id="cd01640">
    <property type="entry name" value="IPPase"/>
    <property type="match status" value="1"/>
</dbReference>
<feature type="binding site" evidence="11">
    <location>
        <position position="72"/>
    </location>
    <ligand>
        <name>Mg(2+)</name>
        <dbReference type="ChEBI" id="CHEBI:18420"/>
        <label>1</label>
        <note>catalytic</note>
    </ligand>
</feature>
<dbReference type="GO" id="GO:0046872">
    <property type="term" value="F:metal ion binding"/>
    <property type="evidence" value="ECO:0007669"/>
    <property type="project" value="UniProtKB-KW"/>
</dbReference>
<reference evidence="12" key="1">
    <citation type="submission" date="2020-01" db="EMBL/GenBank/DDBJ databases">
        <title>Development of genomics and gene disruption for Polysphondylium violaceum indicates a role for the polyketide synthase stlB in stalk morphogenesis.</title>
        <authorList>
            <person name="Narita B."/>
            <person name="Kawabe Y."/>
            <person name="Kin K."/>
            <person name="Saito T."/>
            <person name="Gibbs R."/>
            <person name="Kuspa A."/>
            <person name="Muzny D."/>
            <person name="Queller D."/>
            <person name="Richards S."/>
            <person name="Strassman J."/>
            <person name="Sucgang R."/>
            <person name="Worley K."/>
            <person name="Schaap P."/>
        </authorList>
    </citation>
    <scope>NUCLEOTIDE SEQUENCE</scope>
    <source>
        <strain evidence="12">QSvi11</strain>
    </source>
</reference>
<evidence type="ECO:0000256" key="11">
    <source>
        <dbReference type="PIRSR" id="PIRSR600760-2"/>
    </source>
</evidence>
<evidence type="ECO:0000313" key="12">
    <source>
        <dbReference type="EMBL" id="KAF2072702.1"/>
    </source>
</evidence>
<keyword evidence="6 11" id="KW-0460">Magnesium</keyword>
<dbReference type="InterPro" id="IPR000760">
    <property type="entry name" value="Inositol_monophosphatase-like"/>
</dbReference>
<dbReference type="GO" id="GO:0008441">
    <property type="term" value="F:3'(2'),5'-bisphosphate nucleotidase activity"/>
    <property type="evidence" value="ECO:0007669"/>
    <property type="project" value="UniProtKB-EC"/>
</dbReference>
<feature type="binding site" evidence="11">
    <location>
        <position position="251"/>
    </location>
    <ligand>
        <name>Mg(2+)</name>
        <dbReference type="ChEBI" id="CHEBI:18420"/>
        <label>1</label>
        <note>catalytic</note>
    </ligand>
</feature>
<dbReference type="PANTHER" id="PTHR43028:SF5">
    <property type="entry name" value="3'(2'),5'-BISPHOSPHATE NUCLEOTIDASE 1"/>
    <property type="match status" value="1"/>
</dbReference>
<evidence type="ECO:0000256" key="10">
    <source>
        <dbReference type="ARBA" id="ARBA00044554"/>
    </source>
</evidence>
<evidence type="ECO:0000256" key="3">
    <source>
        <dbReference type="ARBA" id="ARBA00012633"/>
    </source>
</evidence>
<proteinExistence type="inferred from homology"/>
<evidence type="ECO:0000256" key="2">
    <source>
        <dbReference type="ARBA" id="ARBA00009759"/>
    </source>
</evidence>
<keyword evidence="4 11" id="KW-0479">Metal-binding</keyword>
<comment type="cofactor">
    <cofactor evidence="1 11">
        <name>Mg(2+)</name>
        <dbReference type="ChEBI" id="CHEBI:18420"/>
    </cofactor>
</comment>
<evidence type="ECO:0000313" key="13">
    <source>
        <dbReference type="Proteomes" id="UP000695562"/>
    </source>
</evidence>
<dbReference type="GO" id="GO:0004441">
    <property type="term" value="F:inositol-1,4-bisphosphate 1-phosphatase activity"/>
    <property type="evidence" value="ECO:0007669"/>
    <property type="project" value="UniProtKB-EC"/>
</dbReference>
<evidence type="ECO:0000256" key="4">
    <source>
        <dbReference type="ARBA" id="ARBA00022723"/>
    </source>
</evidence>
<gene>
    <name evidence="12" type="ORF">CYY_005982</name>
</gene>